<evidence type="ECO:0000256" key="3">
    <source>
        <dbReference type="ARBA" id="ARBA00022989"/>
    </source>
</evidence>
<keyword evidence="4" id="KW-0472">Membrane</keyword>
<reference evidence="7" key="1">
    <citation type="journal article" date="2019" name="Int. J. Syst. Evol. Microbiol.">
        <title>The Global Catalogue of Microorganisms (GCM) 10K type strain sequencing project: providing services to taxonomists for standard genome sequencing and annotation.</title>
        <authorList>
            <consortium name="The Broad Institute Genomics Platform"/>
            <consortium name="The Broad Institute Genome Sequencing Center for Infectious Disease"/>
            <person name="Wu L."/>
            <person name="Ma J."/>
        </authorList>
    </citation>
    <scope>NUCLEOTIDE SEQUENCE [LARGE SCALE GENOMIC DNA]</scope>
    <source>
        <strain evidence="7">JCM 17388</strain>
    </source>
</reference>
<evidence type="ECO:0000256" key="5">
    <source>
        <dbReference type="SAM" id="SignalP"/>
    </source>
</evidence>
<dbReference type="InterPro" id="IPR007343">
    <property type="entry name" value="Uncharacterised_pept_Zn_put"/>
</dbReference>
<evidence type="ECO:0000256" key="4">
    <source>
        <dbReference type="ARBA" id="ARBA00023136"/>
    </source>
</evidence>
<organism evidence="6 7">
    <name type="scientific">Streptosporangium oxazolinicum</name>
    <dbReference type="NCBI Taxonomy" id="909287"/>
    <lineage>
        <taxon>Bacteria</taxon>
        <taxon>Bacillati</taxon>
        <taxon>Actinomycetota</taxon>
        <taxon>Actinomycetes</taxon>
        <taxon>Streptosporangiales</taxon>
        <taxon>Streptosporangiaceae</taxon>
        <taxon>Streptosporangium</taxon>
    </lineage>
</organism>
<comment type="subcellular location">
    <subcellularLocation>
        <location evidence="1">Membrane</location>
        <topology evidence="1">Single-pass membrane protein</topology>
    </subcellularLocation>
</comment>
<dbReference type="PANTHER" id="PTHR30168">
    <property type="entry name" value="PUTATIVE MEMBRANE PROTEIN YPFJ"/>
    <property type="match status" value="1"/>
</dbReference>
<dbReference type="EMBL" id="BAABAQ010000004">
    <property type="protein sequence ID" value="GAA4191402.1"/>
    <property type="molecule type" value="Genomic_DNA"/>
</dbReference>
<keyword evidence="2" id="KW-0812">Transmembrane</keyword>
<dbReference type="Pfam" id="PF04228">
    <property type="entry name" value="Zn_peptidase"/>
    <property type="match status" value="1"/>
</dbReference>
<evidence type="ECO:0000256" key="1">
    <source>
        <dbReference type="ARBA" id="ARBA00004167"/>
    </source>
</evidence>
<evidence type="ECO:0000256" key="2">
    <source>
        <dbReference type="ARBA" id="ARBA00022692"/>
    </source>
</evidence>
<protein>
    <recommendedName>
        <fullName evidence="8">Metalloprotease</fullName>
    </recommendedName>
</protein>
<name>A0ABP8AVA7_9ACTN</name>
<keyword evidence="3" id="KW-1133">Transmembrane helix</keyword>
<keyword evidence="7" id="KW-1185">Reference proteome</keyword>
<gene>
    <name evidence="6" type="ORF">GCM10022252_31220</name>
</gene>
<feature type="chain" id="PRO_5045630405" description="Metalloprotease" evidence="5">
    <location>
        <begin position="20"/>
        <end position="254"/>
    </location>
</feature>
<evidence type="ECO:0000313" key="6">
    <source>
        <dbReference type="EMBL" id="GAA4191402.1"/>
    </source>
</evidence>
<proteinExistence type="predicted"/>
<evidence type="ECO:0000313" key="7">
    <source>
        <dbReference type="Proteomes" id="UP001501251"/>
    </source>
</evidence>
<sequence>MIIAMAGAAGLFLTGTANAYPVKDPTLTKNALYDTGRLAASKCAEPPIRNNDRTLAKRYIAAVTNCLNTSWGAHFKAAGLPFGKPRLQIVNKVPAGYCDSEVSKEQSQAYYCPASRTIMIQIGNDWLADADDLWLLHVTGMLYGAHLANLTGIEKAFEKAPYANKSELNEQLRRLNLQDDCMGGVFIRSVWSSFGGKTGEWNELLRTLRDSGDAKGQPRTFGKGTSRAAWTKLGFSTGDPASCNTWTATPARVA</sequence>
<evidence type="ECO:0008006" key="8">
    <source>
        <dbReference type="Google" id="ProtNLM"/>
    </source>
</evidence>
<dbReference type="PANTHER" id="PTHR30168:SF0">
    <property type="entry name" value="INNER MEMBRANE PROTEIN"/>
    <property type="match status" value="1"/>
</dbReference>
<accession>A0ABP8AVA7</accession>
<keyword evidence="5" id="KW-0732">Signal</keyword>
<comment type="caution">
    <text evidence="6">The sequence shown here is derived from an EMBL/GenBank/DDBJ whole genome shotgun (WGS) entry which is preliminary data.</text>
</comment>
<dbReference type="Proteomes" id="UP001501251">
    <property type="component" value="Unassembled WGS sequence"/>
</dbReference>
<feature type="signal peptide" evidence="5">
    <location>
        <begin position="1"/>
        <end position="19"/>
    </location>
</feature>